<dbReference type="EMBL" id="VCIW01000016">
    <property type="protein sequence ID" value="TLS50304.1"/>
    <property type="molecule type" value="Genomic_DNA"/>
</dbReference>
<evidence type="ECO:0000256" key="5">
    <source>
        <dbReference type="RuleBase" id="RU365005"/>
    </source>
</evidence>
<evidence type="ECO:0000256" key="2">
    <source>
        <dbReference type="ARBA" id="ARBA00022448"/>
    </source>
</evidence>
<dbReference type="GO" id="GO:1901982">
    <property type="term" value="F:maltose binding"/>
    <property type="evidence" value="ECO:0007669"/>
    <property type="project" value="TreeGrafter"/>
</dbReference>
<feature type="chain" id="PRO_5039751438" description="Maltodextrin-binding protein" evidence="5">
    <location>
        <begin position="27"/>
        <end position="434"/>
    </location>
</feature>
<dbReference type="OrthoDB" id="9766758at2"/>
<feature type="region of interest" description="Disordered" evidence="6">
    <location>
        <begin position="25"/>
        <end position="53"/>
    </location>
</feature>
<comment type="subcellular location">
    <subcellularLocation>
        <location evidence="5">Cell membrane</location>
        <topology evidence="5">Lipid-anchor</topology>
    </subcellularLocation>
</comment>
<feature type="signal peptide" evidence="5">
    <location>
        <begin position="1"/>
        <end position="26"/>
    </location>
</feature>
<reference evidence="7 8" key="1">
    <citation type="submission" date="2019-05" db="EMBL/GenBank/DDBJ databases">
        <authorList>
            <person name="Narsing Rao M.P."/>
            <person name="Li W.J."/>
        </authorList>
    </citation>
    <scope>NUCLEOTIDE SEQUENCE [LARGE SCALE GENOMIC DNA]</scope>
    <source>
        <strain evidence="7 8">SYSU_K30003</strain>
    </source>
</reference>
<dbReference type="PRINTS" id="PR00181">
    <property type="entry name" value="MALTOSEBP"/>
</dbReference>
<gene>
    <name evidence="7" type="ORF">FE782_21335</name>
</gene>
<evidence type="ECO:0000256" key="1">
    <source>
        <dbReference type="ARBA" id="ARBA00008520"/>
    </source>
</evidence>
<dbReference type="Proteomes" id="UP000309676">
    <property type="component" value="Unassembled WGS sequence"/>
</dbReference>
<keyword evidence="2 5" id="KW-0813">Transport</keyword>
<comment type="similarity">
    <text evidence="1 5">Belongs to the bacterial solute-binding protein 1 family.</text>
</comment>
<keyword evidence="4 5" id="KW-0732">Signal</keyword>
<dbReference type="GO" id="GO:0015768">
    <property type="term" value="P:maltose transport"/>
    <property type="evidence" value="ECO:0007669"/>
    <property type="project" value="TreeGrafter"/>
</dbReference>
<comment type="caution">
    <text evidence="7">The sequence shown here is derived from an EMBL/GenBank/DDBJ whole genome shotgun (WGS) entry which is preliminary data.</text>
</comment>
<keyword evidence="5" id="KW-0472">Membrane</keyword>
<keyword evidence="8" id="KW-1185">Reference proteome</keyword>
<keyword evidence="3 5" id="KW-0762">Sugar transport</keyword>
<dbReference type="CDD" id="cd13586">
    <property type="entry name" value="PBP2_Maltose_binding_like"/>
    <property type="match status" value="1"/>
</dbReference>
<protein>
    <recommendedName>
        <fullName evidence="5">Maltodextrin-binding protein</fullName>
    </recommendedName>
</protein>
<dbReference type="Pfam" id="PF13416">
    <property type="entry name" value="SBP_bac_8"/>
    <property type="match status" value="1"/>
</dbReference>
<dbReference type="SUPFAM" id="SSF53850">
    <property type="entry name" value="Periplasmic binding protein-like II"/>
    <property type="match status" value="1"/>
</dbReference>
<dbReference type="InterPro" id="IPR006060">
    <property type="entry name" value="Maltose/Cyclodextrin-bd"/>
</dbReference>
<dbReference type="PANTHER" id="PTHR30061:SF50">
    <property type="entry name" value="MALTOSE_MALTODEXTRIN-BINDING PERIPLASMIC PROTEIN"/>
    <property type="match status" value="1"/>
</dbReference>
<evidence type="ECO:0000313" key="7">
    <source>
        <dbReference type="EMBL" id="TLS50304.1"/>
    </source>
</evidence>
<dbReference type="AlphaFoldDB" id="A0A5R9GB09"/>
<evidence type="ECO:0000256" key="4">
    <source>
        <dbReference type="ARBA" id="ARBA00022729"/>
    </source>
</evidence>
<proteinExistence type="inferred from homology"/>
<dbReference type="GO" id="GO:0055052">
    <property type="term" value="C:ATP-binding cassette (ABC) transporter complex, substrate-binding subunit-containing"/>
    <property type="evidence" value="ECO:0007669"/>
    <property type="project" value="TreeGrafter"/>
</dbReference>
<accession>A0A5R9GB09</accession>
<dbReference type="Gene3D" id="3.40.190.10">
    <property type="entry name" value="Periplasmic binding protein-like II"/>
    <property type="match status" value="2"/>
</dbReference>
<organism evidence="7 8">
    <name type="scientific">Paenibacillus antri</name>
    <dbReference type="NCBI Taxonomy" id="2582848"/>
    <lineage>
        <taxon>Bacteria</taxon>
        <taxon>Bacillati</taxon>
        <taxon>Bacillota</taxon>
        <taxon>Bacilli</taxon>
        <taxon>Bacillales</taxon>
        <taxon>Paenibacillaceae</taxon>
        <taxon>Paenibacillus</taxon>
    </lineage>
</organism>
<dbReference type="PROSITE" id="PS51257">
    <property type="entry name" value="PROKAR_LIPOPROTEIN"/>
    <property type="match status" value="1"/>
</dbReference>
<dbReference type="GO" id="GO:0042956">
    <property type="term" value="P:maltodextrin transmembrane transport"/>
    <property type="evidence" value="ECO:0007669"/>
    <property type="project" value="TreeGrafter"/>
</dbReference>
<evidence type="ECO:0000313" key="8">
    <source>
        <dbReference type="Proteomes" id="UP000309676"/>
    </source>
</evidence>
<keyword evidence="5" id="KW-1003">Cell membrane</keyword>
<keyword evidence="5" id="KW-0449">Lipoprotein</keyword>
<name>A0A5R9GB09_9BACL</name>
<evidence type="ECO:0000256" key="6">
    <source>
        <dbReference type="SAM" id="MobiDB-lite"/>
    </source>
</evidence>
<dbReference type="GO" id="GO:0015144">
    <property type="term" value="F:carbohydrate transmembrane transporter activity"/>
    <property type="evidence" value="ECO:0007669"/>
    <property type="project" value="InterPro"/>
</dbReference>
<feature type="compositionally biased region" description="Low complexity" evidence="6">
    <location>
        <begin position="28"/>
        <end position="50"/>
    </location>
</feature>
<dbReference type="PANTHER" id="PTHR30061">
    <property type="entry name" value="MALTOSE-BINDING PERIPLASMIC PROTEIN"/>
    <property type="match status" value="1"/>
</dbReference>
<sequence>MKKPWFVMASSMVLALAVSACGGGNAGTTEEAPADETPAAETPAEQTADTGELKPEEGAKLLVWESADQKAFIEEVAKAFKEKYGVDVEWSDVGPDKSVAQMITDGPAGVGADVFAAVHDRTGSAVAAGVIMPNDVFEADTKALMSETALSAVTVDGVLYGYPYSVETTAVYYNKDLLPEAPTDWNGVVEFAKTFNKPAENKYAYMWPAGNGYWSFGFFGGYGAYVFGSNGTDPNDIGMNTEAAVEAGKFYQTLNQILPFKTGDITDDVRKSLFEQGKLAMNTSGPWDKESFKSIVPNLGLTTYPTLPNGQPMKPFSGVKAYFVNANSKYPIAARLFAQMASSEEFQKKNYQMTGVLPAAKALAEDPDIKADEFTATFLKQFENSVPMPSIPEMSNYWTTIDPALASIWNDNADPKTALDSMVQQMKDLAATAK</sequence>
<evidence type="ECO:0000256" key="3">
    <source>
        <dbReference type="ARBA" id="ARBA00022597"/>
    </source>
</evidence>
<dbReference type="InterPro" id="IPR006059">
    <property type="entry name" value="SBP"/>
</dbReference>